<evidence type="ECO:0000256" key="1">
    <source>
        <dbReference type="SAM" id="MobiDB-lite"/>
    </source>
</evidence>
<accession>A0A9P4U895</accession>
<sequence>MEAWPIHSVPYAHADARTTSTQSRHGPGPDAASIKLDSKGRWVRRLNDIAEVTAIKSHMSPQGLELVVAVRRSNGMRLSICRRRTQGKPRPCKSHGQDTATGSPATRNGRCGSRGLSVRRAFDVGAAAATCWSFSFGCGGKYGTGAIGWGVSAPGHSYREQA</sequence>
<proteinExistence type="predicted"/>
<dbReference type="AlphaFoldDB" id="A0A9P4U895"/>
<protein>
    <submittedName>
        <fullName evidence="2">Uncharacterized protein</fullName>
    </submittedName>
</protein>
<feature type="compositionally biased region" description="Basic residues" evidence="1">
    <location>
        <begin position="84"/>
        <end position="93"/>
    </location>
</feature>
<dbReference type="EMBL" id="MU001508">
    <property type="protein sequence ID" value="KAF2439958.1"/>
    <property type="molecule type" value="Genomic_DNA"/>
</dbReference>
<gene>
    <name evidence="2" type="ORF">P171DRAFT_115277</name>
</gene>
<name>A0A9P4U895_9PLEO</name>
<feature type="region of interest" description="Disordered" evidence="1">
    <location>
        <begin position="84"/>
        <end position="111"/>
    </location>
</feature>
<comment type="caution">
    <text evidence="2">The sequence shown here is derived from an EMBL/GenBank/DDBJ whole genome shotgun (WGS) entry which is preliminary data.</text>
</comment>
<organism evidence="2 3">
    <name type="scientific">Karstenula rhodostoma CBS 690.94</name>
    <dbReference type="NCBI Taxonomy" id="1392251"/>
    <lineage>
        <taxon>Eukaryota</taxon>
        <taxon>Fungi</taxon>
        <taxon>Dikarya</taxon>
        <taxon>Ascomycota</taxon>
        <taxon>Pezizomycotina</taxon>
        <taxon>Dothideomycetes</taxon>
        <taxon>Pleosporomycetidae</taxon>
        <taxon>Pleosporales</taxon>
        <taxon>Massarineae</taxon>
        <taxon>Didymosphaeriaceae</taxon>
        <taxon>Karstenula</taxon>
    </lineage>
</organism>
<evidence type="ECO:0000313" key="3">
    <source>
        <dbReference type="Proteomes" id="UP000799764"/>
    </source>
</evidence>
<reference evidence="2" key="1">
    <citation type="journal article" date="2020" name="Stud. Mycol.">
        <title>101 Dothideomycetes genomes: a test case for predicting lifestyles and emergence of pathogens.</title>
        <authorList>
            <person name="Haridas S."/>
            <person name="Albert R."/>
            <person name="Binder M."/>
            <person name="Bloem J."/>
            <person name="Labutti K."/>
            <person name="Salamov A."/>
            <person name="Andreopoulos B."/>
            <person name="Baker S."/>
            <person name="Barry K."/>
            <person name="Bills G."/>
            <person name="Bluhm B."/>
            <person name="Cannon C."/>
            <person name="Castanera R."/>
            <person name="Culley D."/>
            <person name="Daum C."/>
            <person name="Ezra D."/>
            <person name="Gonzalez J."/>
            <person name="Henrissat B."/>
            <person name="Kuo A."/>
            <person name="Liang C."/>
            <person name="Lipzen A."/>
            <person name="Lutzoni F."/>
            <person name="Magnuson J."/>
            <person name="Mondo S."/>
            <person name="Nolan M."/>
            <person name="Ohm R."/>
            <person name="Pangilinan J."/>
            <person name="Park H.-J."/>
            <person name="Ramirez L."/>
            <person name="Alfaro M."/>
            <person name="Sun H."/>
            <person name="Tritt A."/>
            <person name="Yoshinaga Y."/>
            <person name="Zwiers L.-H."/>
            <person name="Turgeon B."/>
            <person name="Goodwin S."/>
            <person name="Spatafora J."/>
            <person name="Crous P."/>
            <person name="Grigoriev I."/>
        </authorList>
    </citation>
    <scope>NUCLEOTIDE SEQUENCE</scope>
    <source>
        <strain evidence="2">CBS 690.94</strain>
    </source>
</reference>
<evidence type="ECO:0000313" key="2">
    <source>
        <dbReference type="EMBL" id="KAF2439958.1"/>
    </source>
</evidence>
<keyword evidence="3" id="KW-1185">Reference proteome</keyword>
<dbReference type="Proteomes" id="UP000799764">
    <property type="component" value="Unassembled WGS sequence"/>
</dbReference>
<feature type="compositionally biased region" description="Polar residues" evidence="1">
    <location>
        <begin position="97"/>
        <end position="106"/>
    </location>
</feature>
<feature type="region of interest" description="Disordered" evidence="1">
    <location>
        <begin position="15"/>
        <end position="34"/>
    </location>
</feature>